<feature type="compositionally biased region" description="Basic and acidic residues" evidence="6">
    <location>
        <begin position="82"/>
        <end position="94"/>
    </location>
</feature>
<protein>
    <recommendedName>
        <fullName evidence="7">RRM domain-containing protein</fullName>
    </recommendedName>
</protein>
<dbReference type="InterPro" id="IPR034454">
    <property type="entry name" value="MEI2-like_RRM3"/>
</dbReference>
<dbReference type="GO" id="GO:0045927">
    <property type="term" value="P:positive regulation of growth"/>
    <property type="evidence" value="ECO:0007669"/>
    <property type="project" value="UniProtKB-ARBA"/>
</dbReference>
<dbReference type="PANTHER" id="PTHR23189">
    <property type="entry name" value="RNA RECOGNITION MOTIF-CONTAINING"/>
    <property type="match status" value="1"/>
</dbReference>
<keyword evidence="9" id="KW-1185">Reference proteome</keyword>
<evidence type="ECO:0000256" key="6">
    <source>
        <dbReference type="SAM" id="MobiDB-lite"/>
    </source>
</evidence>
<dbReference type="SUPFAM" id="SSF54928">
    <property type="entry name" value="RNA-binding domain, RBD"/>
    <property type="match status" value="2"/>
</dbReference>
<feature type="region of interest" description="Disordered" evidence="6">
    <location>
        <begin position="472"/>
        <end position="494"/>
    </location>
</feature>
<evidence type="ECO:0000256" key="5">
    <source>
        <dbReference type="PROSITE-ProRule" id="PRU00176"/>
    </source>
</evidence>
<name>A0A8K0H381_9ROSA</name>
<keyword evidence="3" id="KW-0469">Meiosis</keyword>
<evidence type="ECO:0000313" key="8">
    <source>
        <dbReference type="EMBL" id="KAF3444977.1"/>
    </source>
</evidence>
<reference evidence="8" key="1">
    <citation type="submission" date="2020-03" db="EMBL/GenBank/DDBJ databases">
        <title>A high-quality chromosome-level genome assembly of a woody plant with both climbing and erect habits, Rhamnella rubrinervis.</title>
        <authorList>
            <person name="Lu Z."/>
            <person name="Yang Y."/>
            <person name="Zhu X."/>
            <person name="Sun Y."/>
        </authorList>
    </citation>
    <scope>NUCLEOTIDE SEQUENCE</scope>
    <source>
        <strain evidence="8">BYM</strain>
        <tissue evidence="8">Leaf</tissue>
    </source>
</reference>
<dbReference type="Pfam" id="PF04059">
    <property type="entry name" value="RRM_2"/>
    <property type="match status" value="1"/>
</dbReference>
<keyword evidence="2 5" id="KW-0694">RNA-binding</keyword>
<feature type="region of interest" description="Disordered" evidence="6">
    <location>
        <begin position="1"/>
        <end position="53"/>
    </location>
</feature>
<dbReference type="InterPro" id="IPR035979">
    <property type="entry name" value="RBD_domain_sf"/>
</dbReference>
<comment type="function">
    <text evidence="4">Probable RNA-binding protein that plays a role in meiosis and vegetative growth.</text>
</comment>
<dbReference type="CDD" id="cd12524">
    <property type="entry name" value="RRM1_MEI2_like"/>
    <property type="match status" value="1"/>
</dbReference>
<feature type="region of interest" description="Disordered" evidence="6">
    <location>
        <begin position="649"/>
        <end position="671"/>
    </location>
</feature>
<dbReference type="InterPro" id="IPR034453">
    <property type="entry name" value="MEI2-like_RRM1"/>
</dbReference>
<dbReference type="InterPro" id="IPR012677">
    <property type="entry name" value="Nucleotide-bd_a/b_plait_sf"/>
</dbReference>
<evidence type="ECO:0000256" key="2">
    <source>
        <dbReference type="ARBA" id="ARBA00022884"/>
    </source>
</evidence>
<dbReference type="Proteomes" id="UP000796880">
    <property type="component" value="Unassembled WGS sequence"/>
</dbReference>
<dbReference type="OrthoDB" id="417481at2759"/>
<feature type="region of interest" description="Disordered" evidence="6">
    <location>
        <begin position="70"/>
        <end position="96"/>
    </location>
</feature>
<evidence type="ECO:0000313" key="9">
    <source>
        <dbReference type="Proteomes" id="UP000796880"/>
    </source>
</evidence>
<dbReference type="GO" id="GO:0051321">
    <property type="term" value="P:meiotic cell cycle"/>
    <property type="evidence" value="ECO:0007669"/>
    <property type="project" value="UniProtKB-KW"/>
</dbReference>
<keyword evidence="1" id="KW-0677">Repeat</keyword>
<feature type="compositionally biased region" description="Basic and acidic residues" evidence="6">
    <location>
        <begin position="655"/>
        <end position="665"/>
    </location>
</feature>
<feature type="domain" description="RRM" evidence="7">
    <location>
        <begin position="197"/>
        <end position="270"/>
    </location>
</feature>
<feature type="domain" description="RRM" evidence="7">
    <location>
        <begin position="282"/>
        <end position="355"/>
    </location>
</feature>
<dbReference type="GO" id="GO:0045836">
    <property type="term" value="P:positive regulation of meiotic nuclear division"/>
    <property type="evidence" value="ECO:0007669"/>
    <property type="project" value="UniProtKB-ARBA"/>
</dbReference>
<gene>
    <name evidence="8" type="ORF">FNV43_RR14670</name>
</gene>
<feature type="compositionally biased region" description="Polar residues" evidence="6">
    <location>
        <begin position="472"/>
        <end position="481"/>
    </location>
</feature>
<proteinExistence type="predicted"/>
<accession>A0A8K0H381</accession>
<organism evidence="8 9">
    <name type="scientific">Rhamnella rubrinervis</name>
    <dbReference type="NCBI Taxonomy" id="2594499"/>
    <lineage>
        <taxon>Eukaryota</taxon>
        <taxon>Viridiplantae</taxon>
        <taxon>Streptophyta</taxon>
        <taxon>Embryophyta</taxon>
        <taxon>Tracheophyta</taxon>
        <taxon>Spermatophyta</taxon>
        <taxon>Magnoliopsida</taxon>
        <taxon>eudicotyledons</taxon>
        <taxon>Gunneridae</taxon>
        <taxon>Pentapetalae</taxon>
        <taxon>rosids</taxon>
        <taxon>fabids</taxon>
        <taxon>Rosales</taxon>
        <taxon>Rhamnaceae</taxon>
        <taxon>rhamnoid group</taxon>
        <taxon>Rhamneae</taxon>
        <taxon>Rhamnella</taxon>
    </lineage>
</organism>
<dbReference type="FunFam" id="3.30.70.330:FF:000063">
    <property type="entry name" value="MEI2-like protein 5 isoform 2"/>
    <property type="match status" value="1"/>
</dbReference>
<dbReference type="Gene3D" id="3.30.70.330">
    <property type="match status" value="2"/>
</dbReference>
<evidence type="ECO:0000256" key="1">
    <source>
        <dbReference type="ARBA" id="ARBA00022737"/>
    </source>
</evidence>
<evidence type="ECO:0000256" key="4">
    <source>
        <dbReference type="ARBA" id="ARBA00058438"/>
    </source>
</evidence>
<dbReference type="CDD" id="cd12531">
    <property type="entry name" value="RRM3_MEI2_like"/>
    <property type="match status" value="1"/>
</dbReference>
<dbReference type="FunFam" id="3.30.70.330:FF:000101">
    <property type="entry name" value="Protein MEI2-like 1"/>
    <property type="match status" value="1"/>
</dbReference>
<dbReference type="InterPro" id="IPR007201">
    <property type="entry name" value="Mei2-like_Rrm_C"/>
</dbReference>
<evidence type="ECO:0000256" key="3">
    <source>
        <dbReference type="ARBA" id="ARBA00023254"/>
    </source>
</evidence>
<sequence length="851" mass="93399">MEKRSEDSLSGRLEDPSEFSSVNFPKKGGSSAWGIPSRTDAYHAPNDASLFSSSLPVLPHQKLNFNLEHSGQSIDDTSPPFEKLEQQKEGKDPFEDVEPNEIGDMLPDDEDELLAGITDDFDLSGLPSQVEELEDYDLFGSGGGMELDFESQESLSLGMSKVGITDGVASNGISPYALPNGVATMAGEHPYGEHPSRTLFVRNINSNVEDSELRSLFEQYGDIRTLYTACKHRGFVMISYYDIRSARTAMRALQNKPLRRRKLDIHFSIPKDNPSEKDINQGTLVVFNLDASVSNDDLRQIFGAYGEVKEIRETPHKRHHKFIEFYDVRAAEAALRALNRSDIAGKRIKLEPSRPGGARRNLMQQLTQELEQDETRSFRHQVGSPLTNSPPGNWQFGSPVEPNPLNAGLGSLSPINSNHLPGLASILPPHVSNSSKIAPIGKDQGRFNHASSLYGSTGSTQGAAYQYSHSFPEQKLSTSPGPMSFGESNSNSSSIGTLSGPQFLWGSSTSFSERTNSSAWPVSSVGHPYSSSGQGQSFQYTSRHGSFIGSHHHHHVGSAPSGVPLDRHFGYFPESPETSFMSPVTFGGAGLNHNNGNYMVNLGGRATLSGGVGLTGNITENGSPSFRMISLPKHGPMFLGNGSYTGPPAISSEGLVERSRSRRVENSSGNLDSKKQYQLDLDKILSGEDNRTTLMIKNIPNKYTSKMLLAAIDENHRGTYDFLYLPIDFKNKCNVGYAFINMVSPSHIIPFYKAFNGKKWEKFNSEKVASLAYARIQGKAALVTHFQNSSLMNEDKRCRPILFHSEGQETGDQEPFISSNLNICIRQPDGSYLGDSLDSPKGNLDDKAELY</sequence>
<dbReference type="EMBL" id="VOIH02000006">
    <property type="protein sequence ID" value="KAF3444977.1"/>
    <property type="molecule type" value="Genomic_DNA"/>
</dbReference>
<dbReference type="InterPro" id="IPR000504">
    <property type="entry name" value="RRM_dom"/>
</dbReference>
<feature type="compositionally biased region" description="Basic and acidic residues" evidence="6">
    <location>
        <begin position="1"/>
        <end position="15"/>
    </location>
</feature>
<dbReference type="SMART" id="SM00360">
    <property type="entry name" value="RRM"/>
    <property type="match status" value="3"/>
</dbReference>
<dbReference type="PROSITE" id="PS50102">
    <property type="entry name" value="RRM"/>
    <property type="match status" value="2"/>
</dbReference>
<dbReference type="GO" id="GO:0003723">
    <property type="term" value="F:RNA binding"/>
    <property type="evidence" value="ECO:0007669"/>
    <property type="project" value="UniProtKB-UniRule"/>
</dbReference>
<dbReference type="Pfam" id="PF00076">
    <property type="entry name" value="RRM_1"/>
    <property type="match status" value="2"/>
</dbReference>
<comment type="caution">
    <text evidence="8">The sequence shown here is derived from an EMBL/GenBank/DDBJ whole genome shotgun (WGS) entry which is preliminary data.</text>
</comment>
<dbReference type="AlphaFoldDB" id="A0A8K0H381"/>
<evidence type="ECO:0000259" key="7">
    <source>
        <dbReference type="PROSITE" id="PS50102"/>
    </source>
</evidence>